<dbReference type="PANTHER" id="PTHR10937">
    <property type="entry name" value="GLUCOSAMINE--FRUCTOSE-6-PHOSPHATE AMINOTRANSFERASE, ISOMERIZING"/>
    <property type="match status" value="1"/>
</dbReference>
<evidence type="ECO:0000313" key="15">
    <source>
        <dbReference type="Proteomes" id="UP000305165"/>
    </source>
</evidence>
<gene>
    <name evidence="10 13" type="primary">glmS</name>
    <name evidence="14" type="ORF">FAJ39_00860</name>
    <name evidence="13" type="ORF">FAJ39_03730</name>
</gene>
<evidence type="ECO:0000256" key="7">
    <source>
        <dbReference type="ARBA" id="ARBA00022679"/>
    </source>
</evidence>
<keyword evidence="9" id="KW-0315">Glutamine amidotransferase</keyword>
<dbReference type="Gene3D" id="3.40.50.10490">
    <property type="entry name" value="Glucose-6-phosphate isomerase like protein, domain 1"/>
    <property type="match status" value="2"/>
</dbReference>
<evidence type="ECO:0000256" key="9">
    <source>
        <dbReference type="ARBA" id="ARBA00022962"/>
    </source>
</evidence>
<evidence type="ECO:0000256" key="10">
    <source>
        <dbReference type="HAMAP-Rule" id="MF_00164"/>
    </source>
</evidence>
<dbReference type="SUPFAM" id="SSF53697">
    <property type="entry name" value="SIS domain"/>
    <property type="match status" value="1"/>
</dbReference>
<evidence type="ECO:0000259" key="11">
    <source>
        <dbReference type="PROSITE" id="PS51278"/>
    </source>
</evidence>
<dbReference type="Gene3D" id="3.60.20.10">
    <property type="entry name" value="Glutamine Phosphoribosylpyrophosphate, subunit 1, domain 1"/>
    <property type="match status" value="1"/>
</dbReference>
<comment type="catalytic activity">
    <reaction evidence="1 10">
        <text>D-fructose 6-phosphate + L-glutamine = D-glucosamine 6-phosphate + L-glutamate</text>
        <dbReference type="Rhea" id="RHEA:13237"/>
        <dbReference type="ChEBI" id="CHEBI:29985"/>
        <dbReference type="ChEBI" id="CHEBI:58359"/>
        <dbReference type="ChEBI" id="CHEBI:58725"/>
        <dbReference type="ChEBI" id="CHEBI:61527"/>
        <dbReference type="EC" id="2.6.1.16"/>
    </reaction>
</comment>
<keyword evidence="8" id="KW-0677">Repeat</keyword>
<evidence type="ECO:0000256" key="8">
    <source>
        <dbReference type="ARBA" id="ARBA00022737"/>
    </source>
</evidence>
<dbReference type="CDD" id="cd00714">
    <property type="entry name" value="GFAT"/>
    <property type="match status" value="1"/>
</dbReference>
<evidence type="ECO:0000313" key="14">
    <source>
        <dbReference type="EMBL" id="TII00915.1"/>
    </source>
</evidence>
<evidence type="ECO:0000259" key="12">
    <source>
        <dbReference type="PROSITE" id="PS51464"/>
    </source>
</evidence>
<evidence type="ECO:0000256" key="1">
    <source>
        <dbReference type="ARBA" id="ARBA00001031"/>
    </source>
</evidence>
<dbReference type="InterPro" id="IPR047084">
    <property type="entry name" value="GFAT_N"/>
</dbReference>
<evidence type="ECO:0000256" key="3">
    <source>
        <dbReference type="ARBA" id="ARBA00012916"/>
    </source>
</evidence>
<feature type="active site" description="Nucleophile; for GATase activity" evidence="10">
    <location>
        <position position="2"/>
    </location>
</feature>
<feature type="domain" description="Glutamine amidotransferase type-2" evidence="11">
    <location>
        <begin position="2"/>
        <end position="218"/>
    </location>
</feature>
<comment type="subunit">
    <text evidence="10">Homodimer.</text>
</comment>
<feature type="domain" description="SIS" evidence="12">
    <location>
        <begin position="456"/>
        <end position="594"/>
    </location>
</feature>
<dbReference type="HAMAP" id="MF_00164">
    <property type="entry name" value="GlmS"/>
    <property type="match status" value="1"/>
</dbReference>
<dbReference type="InterPro" id="IPR001347">
    <property type="entry name" value="SIS_dom"/>
</dbReference>
<organism evidence="13 15">
    <name type="scientific">Streptococcus suis</name>
    <dbReference type="NCBI Taxonomy" id="1307"/>
    <lineage>
        <taxon>Bacteria</taxon>
        <taxon>Bacillati</taxon>
        <taxon>Bacillota</taxon>
        <taxon>Bacilli</taxon>
        <taxon>Lactobacillales</taxon>
        <taxon>Streptococcaceae</taxon>
        <taxon>Streptococcus</taxon>
    </lineage>
</organism>
<dbReference type="GO" id="GO:0006047">
    <property type="term" value="P:UDP-N-acetylglucosamine metabolic process"/>
    <property type="evidence" value="ECO:0007669"/>
    <property type="project" value="TreeGrafter"/>
</dbReference>
<evidence type="ECO:0000256" key="5">
    <source>
        <dbReference type="ARBA" id="ARBA00022490"/>
    </source>
</evidence>
<dbReference type="InterPro" id="IPR029055">
    <property type="entry name" value="Ntn_hydrolases_N"/>
</dbReference>
<dbReference type="NCBIfam" id="TIGR01135">
    <property type="entry name" value="glmS"/>
    <property type="match status" value="1"/>
</dbReference>
<dbReference type="InterPro" id="IPR035490">
    <property type="entry name" value="GlmS/FrlB_SIS"/>
</dbReference>
<evidence type="ECO:0000256" key="6">
    <source>
        <dbReference type="ARBA" id="ARBA00022576"/>
    </source>
</evidence>
<dbReference type="OrthoDB" id="106547at2"/>
<keyword evidence="7 10" id="KW-0808">Transferase</keyword>
<dbReference type="EMBL" id="SSXO01000002">
    <property type="protein sequence ID" value="TII00189.1"/>
    <property type="molecule type" value="Genomic_DNA"/>
</dbReference>
<dbReference type="InterPro" id="IPR035466">
    <property type="entry name" value="GlmS/AgaS_SIS"/>
</dbReference>
<dbReference type="Pfam" id="PF13522">
    <property type="entry name" value="GATase_6"/>
    <property type="match status" value="1"/>
</dbReference>
<dbReference type="EMBL" id="SSXO01000001">
    <property type="protein sequence ID" value="TII00915.1"/>
    <property type="molecule type" value="Genomic_DNA"/>
</dbReference>
<dbReference type="GO" id="GO:0005829">
    <property type="term" value="C:cytosol"/>
    <property type="evidence" value="ECO:0007669"/>
    <property type="project" value="TreeGrafter"/>
</dbReference>
<evidence type="ECO:0000256" key="4">
    <source>
        <dbReference type="ARBA" id="ARBA00016090"/>
    </source>
</evidence>
<dbReference type="PANTHER" id="PTHR10937:SF0">
    <property type="entry name" value="GLUTAMINE--FRUCTOSE-6-PHOSPHATE TRANSAMINASE (ISOMERIZING)"/>
    <property type="match status" value="1"/>
</dbReference>
<accession>A0A4T2GM65</accession>
<dbReference type="GO" id="GO:0004360">
    <property type="term" value="F:glutamine-fructose-6-phosphate transaminase (isomerizing) activity"/>
    <property type="evidence" value="ECO:0007669"/>
    <property type="project" value="UniProtKB-UniRule"/>
</dbReference>
<comment type="function">
    <text evidence="10">Catalyzes the first step in hexosamine metabolism, converting fructose-6P into glucosamine-6P using glutamine as a nitrogen source.</text>
</comment>
<keyword evidence="5 10" id="KW-0963">Cytoplasm</keyword>
<dbReference type="GO" id="GO:0005975">
    <property type="term" value="P:carbohydrate metabolic process"/>
    <property type="evidence" value="ECO:0007669"/>
    <property type="project" value="UniProtKB-UniRule"/>
</dbReference>
<dbReference type="FunFam" id="3.40.50.10490:FF:000022">
    <property type="entry name" value="Glutamine--fructose-6-phosphate aminotransferase [isomerizing]"/>
    <property type="match status" value="1"/>
</dbReference>
<comment type="subcellular location">
    <subcellularLocation>
        <location evidence="2 10">Cytoplasm</location>
    </subcellularLocation>
</comment>
<keyword evidence="6 10" id="KW-0032">Aminotransferase</keyword>
<reference evidence="13 15" key="1">
    <citation type="submission" date="2019-04" db="EMBL/GenBank/DDBJ databases">
        <title>Genome analysis of Streptococcus suis strain WUSS424.</title>
        <authorList>
            <person name="Chen H."/>
            <person name="Gao X."/>
            <person name="Wu Z."/>
        </authorList>
    </citation>
    <scope>NUCLEOTIDE SEQUENCE [LARGE SCALE GENOMIC DNA]</scope>
    <source>
        <strain evidence="13 15">WUSS424</strain>
    </source>
</reference>
<feature type="initiator methionine" description="Removed" evidence="10">
    <location>
        <position position="1"/>
    </location>
</feature>
<name>A0A4T2GM65_STRSU</name>
<dbReference type="NCBIfam" id="NF001484">
    <property type="entry name" value="PRK00331.1"/>
    <property type="match status" value="1"/>
</dbReference>
<dbReference type="Proteomes" id="UP000305165">
    <property type="component" value="Unassembled WGS sequence"/>
</dbReference>
<evidence type="ECO:0000256" key="2">
    <source>
        <dbReference type="ARBA" id="ARBA00004496"/>
    </source>
</evidence>
<dbReference type="AlphaFoldDB" id="A0A4T2GM65"/>
<protein>
    <recommendedName>
        <fullName evidence="4 10">Glutamine--fructose-6-phosphate aminotransferase [isomerizing]</fullName>
        <ecNumber evidence="3 10">2.6.1.16</ecNumber>
    </recommendedName>
    <alternativeName>
        <fullName evidence="10">D-fructose-6-phosphate amidotransferase</fullName>
    </alternativeName>
    <alternativeName>
        <fullName evidence="10">GFAT</fullName>
    </alternativeName>
    <alternativeName>
        <fullName evidence="10">Glucosamine-6-phosphate synthase</fullName>
    </alternativeName>
    <alternativeName>
        <fullName evidence="10">Hexosephosphate aminotransferase</fullName>
    </alternativeName>
    <alternativeName>
        <fullName evidence="10">L-glutamine--D-fructose-6-phosphate amidotransferase</fullName>
    </alternativeName>
</protein>
<feature type="active site" description="For Fru-6P isomerization activity" evidence="10">
    <location>
        <position position="599"/>
    </location>
</feature>
<dbReference type="GO" id="GO:0006002">
    <property type="term" value="P:fructose 6-phosphate metabolic process"/>
    <property type="evidence" value="ECO:0007669"/>
    <property type="project" value="TreeGrafter"/>
</dbReference>
<dbReference type="InterPro" id="IPR017932">
    <property type="entry name" value="GATase_2_dom"/>
</dbReference>
<dbReference type="CDD" id="cd05008">
    <property type="entry name" value="SIS_GlmS_GlmD_1"/>
    <property type="match status" value="1"/>
</dbReference>
<dbReference type="Pfam" id="PF01380">
    <property type="entry name" value="SIS"/>
    <property type="match status" value="2"/>
</dbReference>
<dbReference type="FunFam" id="3.40.50.10490:FF:000001">
    <property type="entry name" value="Glutamine--fructose-6-phosphate aminotransferase [isomerizing]"/>
    <property type="match status" value="1"/>
</dbReference>
<comment type="caution">
    <text evidence="13">The sequence shown here is derived from an EMBL/GenBank/DDBJ whole genome shotgun (WGS) entry which is preliminary data.</text>
</comment>
<dbReference type="InterPro" id="IPR046348">
    <property type="entry name" value="SIS_dom_sf"/>
</dbReference>
<dbReference type="CDD" id="cd05009">
    <property type="entry name" value="SIS_GlmS_GlmD_2"/>
    <property type="match status" value="1"/>
</dbReference>
<dbReference type="GO" id="GO:0006487">
    <property type="term" value="P:protein N-linked glycosylation"/>
    <property type="evidence" value="ECO:0007669"/>
    <property type="project" value="TreeGrafter"/>
</dbReference>
<dbReference type="InterPro" id="IPR005855">
    <property type="entry name" value="GFAT"/>
</dbReference>
<dbReference type="SUPFAM" id="SSF56235">
    <property type="entry name" value="N-terminal nucleophile aminohydrolases (Ntn hydrolases)"/>
    <property type="match status" value="1"/>
</dbReference>
<evidence type="ECO:0000313" key="13">
    <source>
        <dbReference type="EMBL" id="TII00189.1"/>
    </source>
</evidence>
<feature type="domain" description="SIS" evidence="12">
    <location>
        <begin position="284"/>
        <end position="423"/>
    </location>
</feature>
<dbReference type="FunFam" id="3.60.20.10:FF:000006">
    <property type="entry name" value="Glutamine--fructose-6-phosphate aminotransferase [isomerizing]"/>
    <property type="match status" value="1"/>
</dbReference>
<sequence length="604" mass="65330">MCGIVGVVGNANATDILIQGLEKLEYRGYDSAGIFVTGGDQSHLVKAVGRIAELSAKVGDTTEGTTGIGHTRWATHGKPTEDNAHPHTSQTGRFVLVHNGVIENYLEMKNDYLAGHDFKGQTDTEIAVHLIGKFVEEDGLSVLEAFKKALHIIQGSYAFALIDAENPDTIYVAKNKSPLLIGLGDGYNMVCSDAMAMIRETSEYMEIHDKELVIVTKDSVQVTDYEGNVIERGSYTAELDLSDIGKGTYPFYMLKEIDEQPTVMRKLISTYADADGKMTVDSAIVKAVQDADRIYILAAGTSYNAGFASKNMIEALTDTPVELGVASEWAYHLPILSKKPLFILLTQSGETADSRQVLVRANELGIPSLTITNVPGSTLSREATYTMLLHAGPEIAVASTKAYTAQIAALAFLSKAVGEANGKQEAIDFDLVHELSIVAQSIEATLSEKDLIAEKVEKLLATTRNAFYIGRGNDYYVTLEAALKLKEISYIQTEGFAAGELKHGTISLIEDGTPVIALLSANEKVAAHTRGNIAEVVSRGANTLIMVEEGLDREGDDIVVNKVHSFLSPISMVIPTQLIAYYASFQRGLDVDKPRNLAKAVTVE</sequence>
<proteinExistence type="inferred from homology"/>
<dbReference type="EC" id="2.6.1.16" evidence="3 10"/>
<dbReference type="PROSITE" id="PS51278">
    <property type="entry name" value="GATASE_TYPE_2"/>
    <property type="match status" value="1"/>
</dbReference>
<dbReference type="PROSITE" id="PS51464">
    <property type="entry name" value="SIS"/>
    <property type="match status" value="2"/>
</dbReference>
<dbReference type="GO" id="GO:0097367">
    <property type="term" value="F:carbohydrate derivative binding"/>
    <property type="evidence" value="ECO:0007669"/>
    <property type="project" value="InterPro"/>
</dbReference>